<dbReference type="AlphaFoldDB" id="A0A835A2L7"/>
<feature type="repeat" description="ANK" evidence="1">
    <location>
        <begin position="165"/>
        <end position="187"/>
    </location>
</feature>
<protein>
    <recommendedName>
        <fullName evidence="4">PGG domain-containing protein</fullName>
    </recommendedName>
</protein>
<dbReference type="PANTHER" id="PTHR24128:SF112">
    <property type="entry name" value="OS06G0292400 PROTEIN"/>
    <property type="match status" value="1"/>
</dbReference>
<dbReference type="SMART" id="SM00248">
    <property type="entry name" value="ANK"/>
    <property type="match status" value="6"/>
</dbReference>
<dbReference type="EMBL" id="JABCRI010000001">
    <property type="protein sequence ID" value="KAF8412912.1"/>
    <property type="molecule type" value="Genomic_DNA"/>
</dbReference>
<dbReference type="InterPro" id="IPR026961">
    <property type="entry name" value="PGG_dom"/>
</dbReference>
<feature type="region of interest" description="Disordered" evidence="2">
    <location>
        <begin position="514"/>
        <end position="533"/>
    </location>
</feature>
<evidence type="ECO:0000313" key="6">
    <source>
        <dbReference type="Proteomes" id="UP000655225"/>
    </source>
</evidence>
<feature type="transmembrane region" description="Helical" evidence="3">
    <location>
        <begin position="561"/>
        <end position="581"/>
    </location>
</feature>
<dbReference type="Pfam" id="PF12796">
    <property type="entry name" value="Ank_2"/>
    <property type="match status" value="1"/>
</dbReference>
<dbReference type="Pfam" id="PF13962">
    <property type="entry name" value="PGG"/>
    <property type="match status" value="1"/>
</dbReference>
<evidence type="ECO:0000313" key="5">
    <source>
        <dbReference type="EMBL" id="KAF8412912.1"/>
    </source>
</evidence>
<dbReference type="InterPro" id="IPR002110">
    <property type="entry name" value="Ankyrin_rpt"/>
</dbReference>
<dbReference type="OMA" id="EMPHEAG"/>
<dbReference type="SUPFAM" id="SSF48403">
    <property type="entry name" value="Ankyrin repeat"/>
    <property type="match status" value="1"/>
</dbReference>
<evidence type="ECO:0000256" key="1">
    <source>
        <dbReference type="PROSITE-ProRule" id="PRU00023"/>
    </source>
</evidence>
<dbReference type="PROSITE" id="PS50088">
    <property type="entry name" value="ANK_REPEAT"/>
    <property type="match status" value="2"/>
</dbReference>
<name>A0A835A2L7_TETSI</name>
<comment type="caution">
    <text evidence="5">The sequence shown here is derived from an EMBL/GenBank/DDBJ whole genome shotgun (WGS) entry which is preliminary data.</text>
</comment>
<keyword evidence="1" id="KW-0040">ANK repeat</keyword>
<evidence type="ECO:0000259" key="4">
    <source>
        <dbReference type="Pfam" id="PF13962"/>
    </source>
</evidence>
<keyword evidence="3" id="KW-0472">Membrane</keyword>
<dbReference type="PROSITE" id="PS50297">
    <property type="entry name" value="ANK_REP_REGION"/>
    <property type="match status" value="2"/>
</dbReference>
<dbReference type="OrthoDB" id="1932267at2759"/>
<keyword evidence="6" id="KW-1185">Reference proteome</keyword>
<accession>A0A835A2L7</accession>
<evidence type="ECO:0000256" key="2">
    <source>
        <dbReference type="SAM" id="MobiDB-lite"/>
    </source>
</evidence>
<evidence type="ECO:0000256" key="3">
    <source>
        <dbReference type="SAM" id="Phobius"/>
    </source>
</evidence>
<organism evidence="5 6">
    <name type="scientific">Tetracentron sinense</name>
    <name type="common">Spur-leaf</name>
    <dbReference type="NCBI Taxonomy" id="13715"/>
    <lineage>
        <taxon>Eukaryota</taxon>
        <taxon>Viridiplantae</taxon>
        <taxon>Streptophyta</taxon>
        <taxon>Embryophyta</taxon>
        <taxon>Tracheophyta</taxon>
        <taxon>Spermatophyta</taxon>
        <taxon>Magnoliopsida</taxon>
        <taxon>Trochodendrales</taxon>
        <taxon>Trochodendraceae</taxon>
        <taxon>Tetracentron</taxon>
    </lineage>
</organism>
<gene>
    <name evidence="5" type="ORF">HHK36_000884</name>
</gene>
<feature type="repeat" description="ANK" evidence="1">
    <location>
        <begin position="131"/>
        <end position="163"/>
    </location>
</feature>
<dbReference type="PANTHER" id="PTHR24128">
    <property type="entry name" value="HOMEOBOX PROTEIN WARIAI"/>
    <property type="match status" value="1"/>
</dbReference>
<sequence>MTTPGGCSLEEEGAIEPPPLWRMENREKNTALHEALRNDGKEVALFLLDLDTGLASSVNEVMDQRLILVAQAGDINALYTLLRKEPSILESIDRLPFIDTPLHIAVLSGKISFAMEIANLKPSFTEKLNQDGLSPIHLASTMGDMGMVKELLTIGRELCLLKGREKRTPLHVAVIFGRIDVINELINQCPKSLEELTVHKESVLHIALKYEQLDTFKLLLDWVKELNKKYIVNLKDKDGNTVLHLATSRAIPQANPYIINELLRINCVRVKVNAMNANNQTALDVLLQLPGGVNGEIQDILHRAKAKRGDEIISTSPPLINQQSWVVSKIPRPLRGWKAHFRRAMFSDYSIEVRSALLVVAALTATATFQAGVNPPGGVWQDNFNPNYNNGTTIFTPSEMPHEAGTAIMATNFNLFIMFTFCNISGFLISDTMIFILTTGLPFSSFVRLALAFMGLTYVFSLMTTIPYAGCGIPNLLMIVLALPMMHERKQDILLQLPGENGEIQDILRRAKAKQSDEITSKSPPLTSHQSGRIVSKIPGPLRGWKACVRREMVSDYSMEVQSVLLVVAVLIATATFQTGINPRGGVCMAG</sequence>
<reference evidence="5 6" key="1">
    <citation type="submission" date="2020-04" db="EMBL/GenBank/DDBJ databases">
        <title>Plant Genome Project.</title>
        <authorList>
            <person name="Zhang R.-G."/>
        </authorList>
    </citation>
    <scope>NUCLEOTIDE SEQUENCE [LARGE SCALE GENOMIC DNA]</scope>
    <source>
        <strain evidence="5">YNK0</strain>
        <tissue evidence="5">Leaf</tissue>
    </source>
</reference>
<feature type="transmembrane region" description="Helical" evidence="3">
    <location>
        <begin position="441"/>
        <end position="460"/>
    </location>
</feature>
<dbReference type="Proteomes" id="UP000655225">
    <property type="component" value="Unassembled WGS sequence"/>
</dbReference>
<feature type="compositionally biased region" description="Polar residues" evidence="2">
    <location>
        <begin position="521"/>
        <end position="533"/>
    </location>
</feature>
<dbReference type="InterPro" id="IPR036770">
    <property type="entry name" value="Ankyrin_rpt-contain_sf"/>
</dbReference>
<keyword evidence="3" id="KW-0812">Transmembrane</keyword>
<keyword evidence="3" id="KW-1133">Transmembrane helix</keyword>
<feature type="transmembrane region" description="Helical" evidence="3">
    <location>
        <begin position="407"/>
        <end position="429"/>
    </location>
</feature>
<proteinExistence type="predicted"/>
<dbReference type="Gene3D" id="1.25.40.20">
    <property type="entry name" value="Ankyrin repeat-containing domain"/>
    <property type="match status" value="1"/>
</dbReference>
<feature type="transmembrane region" description="Helical" evidence="3">
    <location>
        <begin position="466"/>
        <end position="486"/>
    </location>
</feature>
<feature type="domain" description="PGG" evidence="4">
    <location>
        <begin position="353"/>
        <end position="463"/>
    </location>
</feature>